<dbReference type="eggNOG" id="KOG4255">
    <property type="taxonomic scope" value="Eukaryota"/>
</dbReference>
<evidence type="ECO:0000256" key="8">
    <source>
        <dbReference type="ARBA" id="ARBA00023136"/>
    </source>
</evidence>
<dbReference type="KEGG" id="mdo:100013054"/>
<evidence type="ECO:0000313" key="11">
    <source>
        <dbReference type="Ensembl" id="ENSMODP00000030243.2"/>
    </source>
</evidence>
<evidence type="ECO:0000256" key="2">
    <source>
        <dbReference type="ARBA" id="ARBA00004651"/>
    </source>
</evidence>
<feature type="transmembrane region" description="Helical" evidence="10">
    <location>
        <begin position="105"/>
        <end position="130"/>
    </location>
</feature>
<feature type="transmembrane region" description="Helical" evidence="10">
    <location>
        <begin position="42"/>
        <end position="61"/>
    </location>
</feature>
<dbReference type="OrthoDB" id="9995836at2759"/>
<feature type="transmembrane region" description="Helical" evidence="10">
    <location>
        <begin position="358"/>
        <end position="378"/>
    </location>
</feature>
<feature type="transmembrane region" description="Helical" evidence="10">
    <location>
        <begin position="390"/>
        <end position="412"/>
    </location>
</feature>
<feature type="transmembrane region" description="Helical" evidence="10">
    <location>
        <begin position="329"/>
        <end position="351"/>
    </location>
</feature>
<keyword evidence="7 10" id="KW-1133">Transmembrane helix</keyword>
<feature type="transmembrane region" description="Helical" evidence="10">
    <location>
        <begin position="137"/>
        <end position="157"/>
    </location>
</feature>
<reference evidence="11 12" key="1">
    <citation type="journal article" date="2007" name="Nature">
        <title>Genome of the marsupial Monodelphis domestica reveals innovation in non-coding sequences.</title>
        <authorList>
            <person name="Mikkelsen T.S."/>
            <person name="Wakefield M.J."/>
            <person name="Aken B."/>
            <person name="Amemiya C.T."/>
            <person name="Chang J.L."/>
            <person name="Duke S."/>
            <person name="Garber M."/>
            <person name="Gentles A.J."/>
            <person name="Goodstadt L."/>
            <person name="Heger A."/>
            <person name="Jurka J."/>
            <person name="Kamal M."/>
            <person name="Mauceli E."/>
            <person name="Searle S.M."/>
            <person name="Sharpe T."/>
            <person name="Baker M.L."/>
            <person name="Batzer M.A."/>
            <person name="Benos P.V."/>
            <person name="Belov K."/>
            <person name="Clamp M."/>
            <person name="Cook A."/>
            <person name="Cuff J."/>
            <person name="Das R."/>
            <person name="Davidow L."/>
            <person name="Deakin J.E."/>
            <person name="Fazzari M.J."/>
            <person name="Glass J.L."/>
            <person name="Grabherr M."/>
            <person name="Greally J.M."/>
            <person name="Gu W."/>
            <person name="Hore T.A."/>
            <person name="Huttley G.A."/>
            <person name="Kleber M."/>
            <person name="Jirtle R.L."/>
            <person name="Koina E."/>
            <person name="Lee J.T."/>
            <person name="Mahony S."/>
            <person name="Marra M.A."/>
            <person name="Miller R.D."/>
            <person name="Nicholls R.D."/>
            <person name="Oda M."/>
            <person name="Papenfuss A.T."/>
            <person name="Parra Z.E."/>
            <person name="Pollock D.D."/>
            <person name="Ray D.A."/>
            <person name="Schein J.E."/>
            <person name="Speed T.P."/>
            <person name="Thompson K."/>
            <person name="VandeBerg J.L."/>
            <person name="Wade C.M."/>
            <person name="Walker J.A."/>
            <person name="Waters P.D."/>
            <person name="Webber C."/>
            <person name="Weidman J.R."/>
            <person name="Xie X."/>
            <person name="Zody M.C."/>
            <person name="Baldwin J."/>
            <person name="Abdouelleil A."/>
            <person name="Abdulkadir J."/>
            <person name="Abebe A."/>
            <person name="Abera B."/>
            <person name="Abreu J."/>
            <person name="Acer S.C."/>
            <person name="Aftuck L."/>
            <person name="Alexander A."/>
            <person name="An P."/>
            <person name="Anderson E."/>
            <person name="Anderson S."/>
            <person name="Arachi H."/>
            <person name="Azer M."/>
            <person name="Bachantsang P."/>
            <person name="Barry A."/>
            <person name="Bayul T."/>
            <person name="Berlin A."/>
            <person name="Bessette D."/>
            <person name="Bloom T."/>
            <person name="Bloom T."/>
            <person name="Boguslavskiy L."/>
            <person name="Bonnet C."/>
            <person name="Boukhgalter B."/>
            <person name="Bourzgui I."/>
            <person name="Brown A."/>
            <person name="Cahill P."/>
            <person name="Channer S."/>
            <person name="Cheshatsang Y."/>
            <person name="Chuda L."/>
            <person name="Citroen M."/>
            <person name="Collymore A."/>
            <person name="Cooke P."/>
            <person name="Costello M."/>
            <person name="D'Aco K."/>
            <person name="Daza R."/>
            <person name="De Haan G."/>
            <person name="DeGray S."/>
            <person name="DeMaso C."/>
            <person name="Dhargay N."/>
            <person name="Dooley K."/>
            <person name="Dooley E."/>
            <person name="Doricent M."/>
            <person name="Dorje P."/>
            <person name="Dorjee K."/>
            <person name="Dupes A."/>
            <person name="Elong R."/>
            <person name="Falk J."/>
            <person name="Farina A."/>
            <person name="Faro S."/>
            <person name="Ferguson D."/>
            <person name="Fisher S."/>
            <person name="Foley C.D."/>
            <person name="Franke A."/>
            <person name="Friedrich D."/>
            <person name="Gadbois L."/>
            <person name="Gearin G."/>
            <person name="Gearin C.R."/>
            <person name="Giannoukos G."/>
            <person name="Goode T."/>
            <person name="Graham J."/>
            <person name="Grandbois E."/>
            <person name="Grewal S."/>
            <person name="Gyaltsen K."/>
            <person name="Hafez N."/>
            <person name="Hagos B."/>
            <person name="Hall J."/>
            <person name="Henson C."/>
            <person name="Hollinger A."/>
            <person name="Honan T."/>
            <person name="Huard M.D."/>
            <person name="Hughes L."/>
            <person name="Hurhula B."/>
            <person name="Husby M.E."/>
            <person name="Kamat A."/>
            <person name="Kanga B."/>
            <person name="Kashin S."/>
            <person name="Khazanovich D."/>
            <person name="Kisner P."/>
            <person name="Lance K."/>
            <person name="Lara M."/>
            <person name="Lee W."/>
            <person name="Lennon N."/>
            <person name="Letendre F."/>
            <person name="LeVine R."/>
            <person name="Lipovsky A."/>
            <person name="Liu X."/>
            <person name="Liu J."/>
            <person name="Liu S."/>
            <person name="Lokyitsang T."/>
            <person name="Lokyitsang Y."/>
            <person name="Lubonja R."/>
            <person name="Lui A."/>
            <person name="MacDonald P."/>
            <person name="Magnisalis V."/>
            <person name="Maru K."/>
            <person name="Matthews C."/>
            <person name="McCusker W."/>
            <person name="McDonough S."/>
            <person name="Mehta T."/>
            <person name="Meldrim J."/>
            <person name="Meneus L."/>
            <person name="Mihai O."/>
            <person name="Mihalev A."/>
            <person name="Mihova T."/>
            <person name="Mittelman R."/>
            <person name="Mlenga V."/>
            <person name="Montmayeur A."/>
            <person name="Mulrain L."/>
            <person name="Navidi A."/>
            <person name="Naylor J."/>
            <person name="Negash T."/>
            <person name="Nguyen T."/>
            <person name="Nguyen N."/>
            <person name="Nicol R."/>
            <person name="Norbu C."/>
            <person name="Norbu N."/>
            <person name="Novod N."/>
            <person name="O'Neill B."/>
            <person name="Osman S."/>
            <person name="Markiewicz E."/>
            <person name="Oyono O.L."/>
            <person name="Patti C."/>
            <person name="Phunkhang P."/>
            <person name="Pierre F."/>
            <person name="Priest M."/>
            <person name="Raghuraman S."/>
            <person name="Rege F."/>
            <person name="Reyes R."/>
            <person name="Rise C."/>
            <person name="Rogov P."/>
            <person name="Ross K."/>
            <person name="Ryan E."/>
            <person name="Settipalli S."/>
            <person name="Shea T."/>
            <person name="Sherpa N."/>
            <person name="Shi L."/>
            <person name="Shih D."/>
            <person name="Sparrow T."/>
            <person name="Spaulding J."/>
            <person name="Stalker J."/>
            <person name="Stange-Thomann N."/>
            <person name="Stavropoulos S."/>
            <person name="Stone C."/>
            <person name="Strader C."/>
            <person name="Tesfaye S."/>
            <person name="Thomson T."/>
            <person name="Thoulutsang Y."/>
            <person name="Thoulutsang D."/>
            <person name="Topham K."/>
            <person name="Topping I."/>
            <person name="Tsamla T."/>
            <person name="Vassiliev H."/>
            <person name="Vo A."/>
            <person name="Wangchuk T."/>
            <person name="Wangdi T."/>
            <person name="Weiand M."/>
            <person name="Wilkinson J."/>
            <person name="Wilson A."/>
            <person name="Yadav S."/>
            <person name="Young G."/>
            <person name="Yu Q."/>
            <person name="Zembek L."/>
            <person name="Zhong D."/>
            <person name="Zimmer A."/>
            <person name="Zwirko Z."/>
            <person name="Jaffe D.B."/>
            <person name="Alvarez P."/>
            <person name="Brockman W."/>
            <person name="Butler J."/>
            <person name="Chin C."/>
            <person name="Gnerre S."/>
            <person name="MacCallum I."/>
            <person name="Graves J.A."/>
            <person name="Ponting C.P."/>
            <person name="Breen M."/>
            <person name="Samollow P.B."/>
            <person name="Lander E.S."/>
            <person name="Lindblad-Toh K."/>
        </authorList>
    </citation>
    <scope>NUCLEOTIDE SEQUENCE [LARGE SCALE GENOMIC DNA]</scope>
</reference>
<organism evidence="11 12">
    <name type="scientific">Monodelphis domestica</name>
    <name type="common">Gray short-tailed opossum</name>
    <dbReference type="NCBI Taxonomy" id="13616"/>
    <lineage>
        <taxon>Eukaryota</taxon>
        <taxon>Metazoa</taxon>
        <taxon>Chordata</taxon>
        <taxon>Craniata</taxon>
        <taxon>Vertebrata</taxon>
        <taxon>Euteleostomi</taxon>
        <taxon>Mammalia</taxon>
        <taxon>Metatheria</taxon>
        <taxon>Didelphimorphia</taxon>
        <taxon>Didelphidae</taxon>
        <taxon>Monodelphis</taxon>
    </lineage>
</organism>
<dbReference type="GO" id="GO:0005886">
    <property type="term" value="C:plasma membrane"/>
    <property type="evidence" value="ECO:0000318"/>
    <property type="project" value="GO_Central"/>
</dbReference>
<dbReference type="GO" id="GO:0032217">
    <property type="term" value="F:riboflavin transmembrane transporter activity"/>
    <property type="evidence" value="ECO:0000318"/>
    <property type="project" value="GO_Central"/>
</dbReference>
<dbReference type="GO" id="GO:0032218">
    <property type="term" value="P:riboflavin transport"/>
    <property type="evidence" value="ECO:0000318"/>
    <property type="project" value="GO_Central"/>
</dbReference>
<dbReference type="PANTHER" id="PTHR12929:SF4">
    <property type="entry name" value="SOLUTE CARRIER FAMILY 52, RIBOFLAVIN TRANSPORTER, MEMBER 3"/>
    <property type="match status" value="1"/>
</dbReference>
<dbReference type="InterPro" id="IPR009357">
    <property type="entry name" value="Riboflavin_transptr"/>
</dbReference>
<evidence type="ECO:0000256" key="6">
    <source>
        <dbReference type="ARBA" id="ARBA00022692"/>
    </source>
</evidence>
<sequence length="465" mass="50360">MSLLTHLLVCIFGSASWVAINGLWVELPLVVPKLPEGWNLPSYLTVIIQLANVGPLFITLFHRFRPGCIPEVPVIFVMLVLGTIACLLFAFLWEKTSVVAGVPHSTAFLVLTFFLALVDCTSSVTFLPFMARLPPQYLNTLFVGEGLSGLLPSLLALTQGTGIKICVNVTNDSITTEPPSIAKASFITGIPNMTLTPDLIARGPQLTNCYLSANFSTFVYFLLLSGMMACCLAAFFGLTRLSKQWELSTEDLLVSQVTLTTFKLQEDSAGNSKRDSCSLPPVPEEKKKAVWSRAQLAFIYALVAFVNALTNGILPSVHSYSCLPYGSKAYHLSSVLGSITHPLVCLLSMFLPDMSLPWLGVTTMVGAGFAAYNMAMAVLSPCPLLKGSRWGEAIIVISWVLYGGILSYVKVMTGVHLRKMNQSALLWCGAAIQLGSAFGAIIMFPLINVLHLFKSASESSQQCPI</sequence>
<keyword evidence="5 10" id="KW-1003">Cell membrane</keyword>
<dbReference type="AlphaFoldDB" id="F6Z242"/>
<evidence type="ECO:0000256" key="10">
    <source>
        <dbReference type="RuleBase" id="RU368035"/>
    </source>
</evidence>
<evidence type="ECO:0000256" key="1">
    <source>
        <dbReference type="ARBA" id="ARBA00000215"/>
    </source>
</evidence>
<dbReference type="InParanoid" id="F6Z242"/>
<evidence type="ECO:0000256" key="7">
    <source>
        <dbReference type="ARBA" id="ARBA00022989"/>
    </source>
</evidence>
<comment type="subcellular location">
    <subcellularLocation>
        <location evidence="2 10">Cell membrane</location>
        <topology evidence="2 10">Multi-pass membrane protein</topology>
    </subcellularLocation>
</comment>
<evidence type="ECO:0000256" key="3">
    <source>
        <dbReference type="ARBA" id="ARBA00006366"/>
    </source>
</evidence>
<dbReference type="Pfam" id="PF06237">
    <property type="entry name" value="SLC52_ribofla_tr"/>
    <property type="match status" value="1"/>
</dbReference>
<evidence type="ECO:0000313" key="12">
    <source>
        <dbReference type="Proteomes" id="UP000002280"/>
    </source>
</evidence>
<dbReference type="STRING" id="13616.ENSMODP00000030243"/>
<keyword evidence="6 10" id="KW-0812">Transmembrane</keyword>
<feature type="transmembrane region" description="Helical" evidence="10">
    <location>
        <begin position="296"/>
        <end position="317"/>
    </location>
</feature>
<feature type="transmembrane region" description="Helical" evidence="10">
    <location>
        <begin position="218"/>
        <end position="238"/>
    </location>
</feature>
<dbReference type="FunCoup" id="F6Z242">
    <property type="interactions" value="428"/>
</dbReference>
<gene>
    <name evidence="11" type="primary">LOC100013054</name>
</gene>
<keyword evidence="8 10" id="KW-0472">Membrane</keyword>
<feature type="transmembrane region" description="Helical" evidence="10">
    <location>
        <begin position="424"/>
        <end position="447"/>
    </location>
</feature>
<comment type="function">
    <text evidence="10">Plasma membrane transporter mediating the uptake by cells of the water soluble vitamin B2/riboflavin that plays a key role in biochemical oxidation-reduction reactions of the carbohydrate, lipid, and amino acid metabolism.</text>
</comment>
<reference evidence="11" key="2">
    <citation type="submission" date="2025-08" db="UniProtKB">
        <authorList>
            <consortium name="Ensembl"/>
        </authorList>
    </citation>
    <scope>IDENTIFICATION</scope>
</reference>
<dbReference type="GeneTree" id="ENSGT00390000003774"/>
<keyword evidence="9" id="KW-0325">Glycoprotein</keyword>
<name>F6Z242_MONDO</name>
<dbReference type="GeneID" id="100013054"/>
<evidence type="ECO:0000256" key="5">
    <source>
        <dbReference type="ARBA" id="ARBA00022475"/>
    </source>
</evidence>
<dbReference type="Ensembl" id="ENSMODT00000031814.3">
    <property type="protein sequence ID" value="ENSMODP00000030243.2"/>
    <property type="gene ID" value="ENSMODG00000023521.3"/>
</dbReference>
<dbReference type="PANTHER" id="PTHR12929">
    <property type="entry name" value="SOLUTE CARRIER FAMILY 52"/>
    <property type="match status" value="1"/>
</dbReference>
<dbReference type="Bgee" id="ENSMODG00000023521">
    <property type="expression patterns" value="Expressed in extraembryonic membrane and 9 other cell types or tissues"/>
</dbReference>
<evidence type="ECO:0000256" key="4">
    <source>
        <dbReference type="ARBA" id="ARBA00022448"/>
    </source>
</evidence>
<accession>F6Z242</accession>
<keyword evidence="4 10" id="KW-0813">Transport</keyword>
<dbReference type="HOGENOM" id="CLU_034789_1_0_1"/>
<comment type="catalytic activity">
    <reaction evidence="1 10">
        <text>riboflavin(in) = riboflavin(out)</text>
        <dbReference type="Rhea" id="RHEA:35015"/>
        <dbReference type="ChEBI" id="CHEBI:57986"/>
    </reaction>
</comment>
<dbReference type="Proteomes" id="UP000002280">
    <property type="component" value="Chromosome 1"/>
</dbReference>
<dbReference type="OMA" id="CTWIGTN"/>
<protein>
    <recommendedName>
        <fullName evidence="10">Riboflavin transporter</fullName>
    </recommendedName>
</protein>
<proteinExistence type="inferred from homology"/>
<feature type="transmembrane region" description="Helical" evidence="10">
    <location>
        <begin position="73"/>
        <end position="93"/>
    </location>
</feature>
<comment type="similarity">
    <text evidence="3 10">Belongs to the riboflavin transporter family.</text>
</comment>
<evidence type="ECO:0000256" key="9">
    <source>
        <dbReference type="ARBA" id="ARBA00023180"/>
    </source>
</evidence>
<reference evidence="11" key="3">
    <citation type="submission" date="2025-09" db="UniProtKB">
        <authorList>
            <consortium name="Ensembl"/>
        </authorList>
    </citation>
    <scope>IDENTIFICATION</scope>
</reference>
<keyword evidence="12" id="KW-1185">Reference proteome</keyword>